<organism evidence="1 2">
    <name type="scientific">Hymenobacter gummosus</name>
    <dbReference type="NCBI Taxonomy" id="1776032"/>
    <lineage>
        <taxon>Bacteria</taxon>
        <taxon>Pseudomonadati</taxon>
        <taxon>Bacteroidota</taxon>
        <taxon>Cytophagia</taxon>
        <taxon>Cytophagales</taxon>
        <taxon>Hymenobacteraceae</taxon>
        <taxon>Hymenobacter</taxon>
    </lineage>
</organism>
<name>A0A3S0K4D9_9BACT</name>
<evidence type="ECO:0000313" key="2">
    <source>
        <dbReference type="Proteomes" id="UP000282184"/>
    </source>
</evidence>
<comment type="caution">
    <text evidence="1">The sequence shown here is derived from an EMBL/GenBank/DDBJ whole genome shotgun (WGS) entry which is preliminary data.</text>
</comment>
<proteinExistence type="predicted"/>
<dbReference type="Pfam" id="PF09844">
    <property type="entry name" value="DUF2071"/>
    <property type="match status" value="1"/>
</dbReference>
<dbReference type="InterPro" id="IPR023375">
    <property type="entry name" value="ADC_dom_sf"/>
</dbReference>
<dbReference type="AlphaFoldDB" id="A0A3S0K4D9"/>
<dbReference type="Proteomes" id="UP000282184">
    <property type="component" value="Unassembled WGS sequence"/>
</dbReference>
<keyword evidence="2" id="KW-1185">Reference proteome</keyword>
<dbReference type="Gene3D" id="2.40.400.10">
    <property type="entry name" value="Acetoacetate decarboxylase-like"/>
    <property type="match status" value="1"/>
</dbReference>
<dbReference type="InterPro" id="IPR018644">
    <property type="entry name" value="DUF2071"/>
</dbReference>
<dbReference type="OrthoDB" id="5492672at2"/>
<dbReference type="RefSeq" id="WP_126693914.1">
    <property type="nucleotide sequence ID" value="NZ_RXOF01000008.1"/>
</dbReference>
<evidence type="ECO:0000313" key="1">
    <source>
        <dbReference type="EMBL" id="RTQ48837.1"/>
    </source>
</evidence>
<reference evidence="1 2" key="1">
    <citation type="submission" date="2018-12" db="EMBL/GenBank/DDBJ databases">
        <title>Hymenobacter gummosus sp. nov., isolated from a spring.</title>
        <authorList>
            <person name="Nie L."/>
        </authorList>
    </citation>
    <scope>NUCLEOTIDE SEQUENCE [LARGE SCALE GENOMIC DNA]</scope>
    <source>
        <strain evidence="1 2">KCTC 52166</strain>
    </source>
</reference>
<protein>
    <recommendedName>
        <fullName evidence="3">DUF2071 domain-containing protein</fullName>
    </recommendedName>
</protein>
<dbReference type="SUPFAM" id="SSF160104">
    <property type="entry name" value="Acetoacetate decarboxylase-like"/>
    <property type="match status" value="1"/>
</dbReference>
<dbReference type="EMBL" id="RXOF01000008">
    <property type="protein sequence ID" value="RTQ48837.1"/>
    <property type="molecule type" value="Genomic_DNA"/>
</dbReference>
<sequence length="243" mass="27345">MLSLRHHPFAVEARLARTTVLTYAAPAAALQPLLPECLTLDTLGEWGFVAVAMVQTRQLRPRGLPAWLGQNFFLIGYRLLVRYRSAAGKRLRGLYILRSETDQRRMTLLGNLLTGYRYHTVDIGQEQRGPEQRIFSAQTGLDVRIWEAAEAALPPGSPFADWTQARRYAGPLPFTFSYDAAAGQVTIVQGRREFWTPRPVQVLAAQVPLVEQLPGPPQLASAFVTDDIPYHWQKGRREAWTGH</sequence>
<gene>
    <name evidence="1" type="ORF">EJV47_14660</name>
</gene>
<accession>A0A3S0K4D9</accession>
<evidence type="ECO:0008006" key="3">
    <source>
        <dbReference type="Google" id="ProtNLM"/>
    </source>
</evidence>